<sequence length="59" mass="6097">MADITRRGLIGAAAVGVPALAVPALATPAAASPLRHGSRFQLELANTKDFHIEGVEPHI</sequence>
<protein>
    <submittedName>
        <fullName evidence="2">Uncharacterized protein</fullName>
    </submittedName>
</protein>
<dbReference type="InterPro" id="IPR006311">
    <property type="entry name" value="TAT_signal"/>
</dbReference>
<feature type="chain" id="PRO_5043513517" evidence="1">
    <location>
        <begin position="27"/>
        <end position="59"/>
    </location>
</feature>
<gene>
    <name evidence="2" type="ORF">OHA22_40960</name>
</gene>
<dbReference type="PROSITE" id="PS51318">
    <property type="entry name" value="TAT"/>
    <property type="match status" value="1"/>
</dbReference>
<dbReference type="EMBL" id="CP108222">
    <property type="protein sequence ID" value="WTT21456.1"/>
    <property type="molecule type" value="Genomic_DNA"/>
</dbReference>
<reference evidence="2" key="1">
    <citation type="submission" date="2022-10" db="EMBL/GenBank/DDBJ databases">
        <title>The complete genomes of actinobacterial strains from the NBC collection.</title>
        <authorList>
            <person name="Joergensen T.S."/>
            <person name="Alvarez Arevalo M."/>
            <person name="Sterndorff E.B."/>
            <person name="Faurdal D."/>
            <person name="Vuksanovic O."/>
            <person name="Mourched A.-S."/>
            <person name="Charusanti P."/>
            <person name="Shaw S."/>
            <person name="Blin K."/>
            <person name="Weber T."/>
        </authorList>
    </citation>
    <scope>NUCLEOTIDE SEQUENCE</scope>
    <source>
        <strain evidence="2">NBC_00093</strain>
    </source>
</reference>
<keyword evidence="1" id="KW-0732">Signal</keyword>
<proteinExistence type="predicted"/>
<evidence type="ECO:0000313" key="2">
    <source>
        <dbReference type="EMBL" id="WTT21456.1"/>
    </source>
</evidence>
<name>A0AAU2AA35_9ACTN</name>
<accession>A0AAU2AA35</accession>
<dbReference type="AlphaFoldDB" id="A0AAU2AA35"/>
<evidence type="ECO:0000256" key="1">
    <source>
        <dbReference type="SAM" id="SignalP"/>
    </source>
</evidence>
<organism evidence="2">
    <name type="scientific">Streptomyces sp. NBC_00093</name>
    <dbReference type="NCBI Taxonomy" id="2975649"/>
    <lineage>
        <taxon>Bacteria</taxon>
        <taxon>Bacillati</taxon>
        <taxon>Actinomycetota</taxon>
        <taxon>Actinomycetes</taxon>
        <taxon>Kitasatosporales</taxon>
        <taxon>Streptomycetaceae</taxon>
        <taxon>Streptomyces</taxon>
    </lineage>
</organism>
<feature type="signal peptide" evidence="1">
    <location>
        <begin position="1"/>
        <end position="26"/>
    </location>
</feature>